<sequence>MFERMRRGMVVLSRDGIQVGRIVDVKEDGVVIEKGLLFHRDFLVPFSDIAQFRGEEVVLSRDNASLRGAHASPSEGGNAKGTVGVAGFSAPPAHGLGLQPTELTEARMEKSRMHDHAHGGPYDLDRDETMTPAAAVRPSTSGMPARAPFVPHEPSPRERRAAGPGWDPLSSDEEPVKDAPAPRDPDRDPPTRY</sequence>
<organism evidence="2 3">
    <name type="scientific">Stigmatella ashevillensis</name>
    <dbReference type="NCBI Taxonomy" id="2995309"/>
    <lineage>
        <taxon>Bacteria</taxon>
        <taxon>Pseudomonadati</taxon>
        <taxon>Myxococcota</taxon>
        <taxon>Myxococcia</taxon>
        <taxon>Myxococcales</taxon>
        <taxon>Cystobacterineae</taxon>
        <taxon>Archangiaceae</taxon>
        <taxon>Stigmatella</taxon>
    </lineage>
</organism>
<dbReference type="RefSeq" id="WP_272142402.1">
    <property type="nucleotide sequence ID" value="NZ_JAQNDM010000002.1"/>
</dbReference>
<accession>A0ABT5DGW4</accession>
<reference evidence="2 3" key="1">
    <citation type="submission" date="2022-11" db="EMBL/GenBank/DDBJ databases">
        <title>Minimal conservation of predation-associated metabolite biosynthetic gene clusters underscores biosynthetic potential of Myxococcota including descriptions for ten novel species: Archangium lansinium sp. nov., Myxococcus landrumus sp. nov., Nannocystis bai.</title>
        <authorList>
            <person name="Ahearne A."/>
            <person name="Stevens C."/>
            <person name="Dowd S."/>
        </authorList>
    </citation>
    <scope>NUCLEOTIDE SEQUENCE [LARGE SCALE GENOMIC DNA]</scope>
    <source>
        <strain evidence="2 3">NCWAL01</strain>
    </source>
</reference>
<gene>
    <name evidence="2" type="ORF">POL68_27880</name>
</gene>
<proteinExistence type="predicted"/>
<feature type="compositionally biased region" description="Basic and acidic residues" evidence="1">
    <location>
        <begin position="174"/>
        <end position="193"/>
    </location>
</feature>
<comment type="caution">
    <text evidence="2">The sequence shown here is derived from an EMBL/GenBank/DDBJ whole genome shotgun (WGS) entry which is preliminary data.</text>
</comment>
<name>A0ABT5DGW4_9BACT</name>
<feature type="region of interest" description="Disordered" evidence="1">
    <location>
        <begin position="133"/>
        <end position="193"/>
    </location>
</feature>
<dbReference type="EMBL" id="JAQNDM010000002">
    <property type="protein sequence ID" value="MDC0712314.1"/>
    <property type="molecule type" value="Genomic_DNA"/>
</dbReference>
<dbReference type="Proteomes" id="UP001221838">
    <property type="component" value="Unassembled WGS sequence"/>
</dbReference>
<evidence type="ECO:0000313" key="2">
    <source>
        <dbReference type="EMBL" id="MDC0712314.1"/>
    </source>
</evidence>
<keyword evidence="3" id="KW-1185">Reference proteome</keyword>
<evidence type="ECO:0000256" key="1">
    <source>
        <dbReference type="SAM" id="MobiDB-lite"/>
    </source>
</evidence>
<evidence type="ECO:0000313" key="3">
    <source>
        <dbReference type="Proteomes" id="UP001221838"/>
    </source>
</evidence>
<feature type="region of interest" description="Disordered" evidence="1">
    <location>
        <begin position="109"/>
        <end position="128"/>
    </location>
</feature>
<protein>
    <submittedName>
        <fullName evidence="2">PRC-barrel domain-containing protein</fullName>
    </submittedName>
</protein>